<evidence type="ECO:0000256" key="1">
    <source>
        <dbReference type="SAM" id="MobiDB-lite"/>
    </source>
</evidence>
<evidence type="ECO:0000313" key="3">
    <source>
        <dbReference type="Proteomes" id="UP000579153"/>
    </source>
</evidence>
<proteinExistence type="predicted"/>
<gene>
    <name evidence="2" type="ORF">HD596_008558</name>
</gene>
<comment type="caution">
    <text evidence="2">The sequence shown here is derived from an EMBL/GenBank/DDBJ whole genome shotgun (WGS) entry which is preliminary data.</text>
</comment>
<protein>
    <submittedName>
        <fullName evidence="2">Uncharacterized protein</fullName>
    </submittedName>
</protein>
<dbReference type="Proteomes" id="UP000579153">
    <property type="component" value="Unassembled WGS sequence"/>
</dbReference>
<reference evidence="2 3" key="1">
    <citation type="submission" date="2020-08" db="EMBL/GenBank/DDBJ databases">
        <title>Sequencing the genomes of 1000 actinobacteria strains.</title>
        <authorList>
            <person name="Klenk H.-P."/>
        </authorList>
    </citation>
    <scope>NUCLEOTIDE SEQUENCE [LARGE SCALE GENOMIC DNA]</scope>
    <source>
        <strain evidence="2 3">DSM 45507</strain>
    </source>
</reference>
<organism evidence="2 3">
    <name type="scientific">Nonomuraea jabiensis</name>
    <dbReference type="NCBI Taxonomy" id="882448"/>
    <lineage>
        <taxon>Bacteria</taxon>
        <taxon>Bacillati</taxon>
        <taxon>Actinomycetota</taxon>
        <taxon>Actinomycetes</taxon>
        <taxon>Streptosporangiales</taxon>
        <taxon>Streptosporangiaceae</taxon>
        <taxon>Nonomuraea</taxon>
    </lineage>
</organism>
<keyword evidence="3" id="KW-1185">Reference proteome</keyword>
<dbReference type="AlphaFoldDB" id="A0A7W9GDH6"/>
<accession>A0A7W9GDH6</accession>
<name>A0A7W9GDH6_9ACTN</name>
<evidence type="ECO:0000313" key="2">
    <source>
        <dbReference type="EMBL" id="MBB5781802.1"/>
    </source>
</evidence>
<sequence>MELLATYRLTRQPAPGPAETGRQTTSAVRTTEAAPATIAQLGGRKDDHAVWRFTFRPRRRPADASAADP</sequence>
<dbReference type="EMBL" id="JACHMB010000001">
    <property type="protein sequence ID" value="MBB5781802.1"/>
    <property type="molecule type" value="Genomic_DNA"/>
</dbReference>
<feature type="region of interest" description="Disordered" evidence="1">
    <location>
        <begin position="1"/>
        <end position="30"/>
    </location>
</feature>
<dbReference type="RefSeq" id="WP_185075032.1">
    <property type="nucleotide sequence ID" value="NZ_JACHMB010000001.1"/>
</dbReference>